<evidence type="ECO:0000313" key="2">
    <source>
        <dbReference type="Proteomes" id="UP000073816"/>
    </source>
</evidence>
<name>A0A142EM90_9BACT</name>
<dbReference type="EMBL" id="CP012836">
    <property type="protein sequence ID" value="AMQ56245.1"/>
    <property type="molecule type" value="Genomic_DNA"/>
</dbReference>
<protein>
    <submittedName>
        <fullName evidence="1">Uncharacterized protein</fullName>
    </submittedName>
</protein>
<dbReference type="RefSeq" id="WP_067545425.1">
    <property type="nucleotide sequence ID" value="NZ_CP012836.1"/>
</dbReference>
<keyword evidence="2" id="KW-1185">Reference proteome</keyword>
<dbReference type="PATRIC" id="fig|1727163.4.peg.1545"/>
<accession>A0A142EM90</accession>
<reference evidence="2" key="1">
    <citation type="submission" date="2015-09" db="EMBL/GenBank/DDBJ databases">
        <title>Complete sequence of Algoriphagus sp. M8-2.</title>
        <authorList>
            <person name="Shintani M."/>
        </authorList>
    </citation>
    <scope>NUCLEOTIDE SEQUENCE [LARGE SCALE GENOMIC DNA]</scope>
    <source>
        <strain evidence="2">M8-2</strain>
    </source>
</reference>
<evidence type="ECO:0000313" key="1">
    <source>
        <dbReference type="EMBL" id="AMQ56245.1"/>
    </source>
</evidence>
<organism evidence="1 2">
    <name type="scientific">Algoriphagus sanaruensis</name>
    <dbReference type="NCBI Taxonomy" id="1727163"/>
    <lineage>
        <taxon>Bacteria</taxon>
        <taxon>Pseudomonadati</taxon>
        <taxon>Bacteroidota</taxon>
        <taxon>Cytophagia</taxon>
        <taxon>Cytophagales</taxon>
        <taxon>Cyclobacteriaceae</taxon>
        <taxon>Algoriphagus</taxon>
    </lineage>
</organism>
<dbReference type="Proteomes" id="UP000073816">
    <property type="component" value="Chromosome"/>
</dbReference>
<dbReference type="AlphaFoldDB" id="A0A142EM90"/>
<sequence>MVFEVELKNKLKELLEGVKKIVGSRSEVLIGNGGQIIFPVEKFDSDKIPAPQDFYELARNREVWMEIQGWFFCAFSIEFEGVLVLGVFQPTSFSKGVQEGLIPLLNNQFSSLVPILRITSLETNWNEIK</sequence>
<reference evidence="1 2" key="2">
    <citation type="journal article" date="2016" name="Genome Announc.">
        <title>Complete Genome Sequence of Algoriphagus sp. Strain M8-2, Isolated from a Brackish Lake.</title>
        <authorList>
            <person name="Muraguchi Y."/>
            <person name="Kushimoto K."/>
            <person name="Ohtsubo Y."/>
            <person name="Suzuki T."/>
            <person name="Dohra H."/>
            <person name="Kimbara K."/>
            <person name="Shintani M."/>
        </authorList>
    </citation>
    <scope>NUCLEOTIDE SEQUENCE [LARGE SCALE GENOMIC DNA]</scope>
    <source>
        <strain evidence="1 2">M8-2</strain>
    </source>
</reference>
<proteinExistence type="predicted"/>
<dbReference type="STRING" id="1727163.AO498_07440"/>
<gene>
    <name evidence="1" type="ORF">AO498_07440</name>
</gene>
<dbReference type="KEGG" id="alm:AO498_07440"/>